<evidence type="ECO:0000313" key="2">
    <source>
        <dbReference type="Proteomes" id="UP000469385"/>
    </source>
</evidence>
<protein>
    <submittedName>
        <fullName evidence="1">Uncharacterized protein</fullName>
    </submittedName>
</protein>
<proteinExistence type="predicted"/>
<sequence>MSAVSWARDCAVRIEHSHPMDPNEAPIALPWTVELLPLSGDGPRQRFQEASEAAVVERLSALLAAAQPL</sequence>
<keyword evidence="2" id="KW-1185">Reference proteome</keyword>
<reference evidence="1 2" key="1">
    <citation type="submission" date="2019-12" db="EMBL/GenBank/DDBJ databases">
        <authorList>
            <person name="Huq M.A."/>
        </authorList>
    </citation>
    <scope>NUCLEOTIDE SEQUENCE [LARGE SCALE GENOMIC DNA]</scope>
    <source>
        <strain evidence="1 2">MAH-25</strain>
    </source>
</reference>
<accession>A0A6N8J1B7</accession>
<dbReference type="AlphaFoldDB" id="A0A6N8J1B7"/>
<organism evidence="1 2">
    <name type="scientific">Ramlibacter pinisoli</name>
    <dbReference type="NCBI Taxonomy" id="2682844"/>
    <lineage>
        <taxon>Bacteria</taxon>
        <taxon>Pseudomonadati</taxon>
        <taxon>Pseudomonadota</taxon>
        <taxon>Betaproteobacteria</taxon>
        <taxon>Burkholderiales</taxon>
        <taxon>Comamonadaceae</taxon>
        <taxon>Ramlibacter</taxon>
    </lineage>
</organism>
<dbReference type="Proteomes" id="UP000469385">
    <property type="component" value="Unassembled WGS sequence"/>
</dbReference>
<dbReference type="RefSeq" id="WP_157400065.1">
    <property type="nucleotide sequence ID" value="NZ_WSEL01000009.1"/>
</dbReference>
<dbReference type="EMBL" id="WSEL01000009">
    <property type="protein sequence ID" value="MVQ32073.1"/>
    <property type="molecule type" value="Genomic_DNA"/>
</dbReference>
<name>A0A6N8J1B7_9BURK</name>
<comment type="caution">
    <text evidence="1">The sequence shown here is derived from an EMBL/GenBank/DDBJ whole genome shotgun (WGS) entry which is preliminary data.</text>
</comment>
<gene>
    <name evidence="1" type="ORF">GON04_21615</name>
</gene>
<evidence type="ECO:0000313" key="1">
    <source>
        <dbReference type="EMBL" id="MVQ32073.1"/>
    </source>
</evidence>